<protein>
    <recommendedName>
        <fullName evidence="3">CCHC-type domain-containing protein</fullName>
    </recommendedName>
</protein>
<organism evidence="1 2">
    <name type="scientific">Mucuna pruriens</name>
    <name type="common">Velvet bean</name>
    <name type="synonym">Dolichos pruriens</name>
    <dbReference type="NCBI Taxonomy" id="157652"/>
    <lineage>
        <taxon>Eukaryota</taxon>
        <taxon>Viridiplantae</taxon>
        <taxon>Streptophyta</taxon>
        <taxon>Embryophyta</taxon>
        <taxon>Tracheophyta</taxon>
        <taxon>Spermatophyta</taxon>
        <taxon>Magnoliopsida</taxon>
        <taxon>eudicotyledons</taxon>
        <taxon>Gunneridae</taxon>
        <taxon>Pentapetalae</taxon>
        <taxon>rosids</taxon>
        <taxon>fabids</taxon>
        <taxon>Fabales</taxon>
        <taxon>Fabaceae</taxon>
        <taxon>Papilionoideae</taxon>
        <taxon>50 kb inversion clade</taxon>
        <taxon>NPAAA clade</taxon>
        <taxon>indigoferoid/millettioid clade</taxon>
        <taxon>Phaseoleae</taxon>
        <taxon>Mucuna</taxon>
    </lineage>
</organism>
<dbReference type="Proteomes" id="UP000257109">
    <property type="component" value="Unassembled WGS sequence"/>
</dbReference>
<evidence type="ECO:0000313" key="2">
    <source>
        <dbReference type="Proteomes" id="UP000257109"/>
    </source>
</evidence>
<name>A0A371IHE8_MUCPR</name>
<keyword evidence="2" id="KW-1185">Reference proteome</keyword>
<dbReference type="AlphaFoldDB" id="A0A371IHE8"/>
<reference evidence="1" key="1">
    <citation type="submission" date="2018-05" db="EMBL/GenBank/DDBJ databases">
        <title>Draft genome of Mucuna pruriens seed.</title>
        <authorList>
            <person name="Nnadi N.E."/>
            <person name="Vos R."/>
            <person name="Hasami M.H."/>
            <person name="Devisetty U.K."/>
            <person name="Aguiy J.C."/>
        </authorList>
    </citation>
    <scope>NUCLEOTIDE SEQUENCE [LARGE SCALE GENOMIC DNA]</scope>
    <source>
        <strain evidence="1">JCA_2017</strain>
    </source>
</reference>
<dbReference type="OrthoDB" id="1719899at2759"/>
<dbReference type="PANTHER" id="PTHR35046">
    <property type="entry name" value="ZINC KNUCKLE (CCHC-TYPE) FAMILY PROTEIN"/>
    <property type="match status" value="1"/>
</dbReference>
<sequence>MTRSQRKICLGLVQQTIENVPSVQKLGGVLQRDGSLNMLESNEATMACFLHDVVELYHFASLDDLMHQATRVESKQRRCLASKRSYPSSSDCWNVQRRGVLEHGIERRRLPPDQNSLLKSSSIKCFKCLGKGHIASQYPNKRTMDLREDGIVDTERSLEESLSNSKGESLHNYSADEGDLLTVRRLLGT</sequence>
<proteinExistence type="predicted"/>
<gene>
    <name evidence="1" type="ORF">CR513_00535</name>
</gene>
<dbReference type="STRING" id="157652.A0A371IHE8"/>
<comment type="caution">
    <text evidence="1">The sequence shown here is derived from an EMBL/GenBank/DDBJ whole genome shotgun (WGS) entry which is preliminary data.</text>
</comment>
<dbReference type="PANTHER" id="PTHR35046:SF9">
    <property type="entry name" value="RNA-DIRECTED DNA POLYMERASE"/>
    <property type="match status" value="1"/>
</dbReference>
<accession>A0A371IHE8</accession>
<dbReference type="EMBL" id="QJKJ01000077">
    <property type="protein sequence ID" value="RDY14394.1"/>
    <property type="molecule type" value="Genomic_DNA"/>
</dbReference>
<evidence type="ECO:0000313" key="1">
    <source>
        <dbReference type="EMBL" id="RDY14394.1"/>
    </source>
</evidence>
<feature type="non-terminal residue" evidence="1">
    <location>
        <position position="1"/>
    </location>
</feature>
<evidence type="ECO:0008006" key="3">
    <source>
        <dbReference type="Google" id="ProtNLM"/>
    </source>
</evidence>